<feature type="region of interest" description="Disordered" evidence="1">
    <location>
        <begin position="231"/>
        <end position="257"/>
    </location>
</feature>
<organism evidence="2 3">
    <name type="scientific">Sphagnum troendelagicum</name>
    <dbReference type="NCBI Taxonomy" id="128251"/>
    <lineage>
        <taxon>Eukaryota</taxon>
        <taxon>Viridiplantae</taxon>
        <taxon>Streptophyta</taxon>
        <taxon>Embryophyta</taxon>
        <taxon>Bryophyta</taxon>
        <taxon>Sphagnophytina</taxon>
        <taxon>Sphagnopsida</taxon>
        <taxon>Sphagnales</taxon>
        <taxon>Sphagnaceae</taxon>
        <taxon>Sphagnum</taxon>
    </lineage>
</organism>
<evidence type="ECO:0008006" key="4">
    <source>
        <dbReference type="Google" id="ProtNLM"/>
    </source>
</evidence>
<dbReference type="PANTHER" id="PTHR33563">
    <property type="match status" value="1"/>
</dbReference>
<feature type="region of interest" description="Disordered" evidence="1">
    <location>
        <begin position="343"/>
        <end position="387"/>
    </location>
</feature>
<proteinExistence type="predicted"/>
<dbReference type="InterPro" id="IPR002812">
    <property type="entry name" value="DHQS"/>
</dbReference>
<dbReference type="Proteomes" id="UP001497512">
    <property type="component" value="Chromosome 8"/>
</dbReference>
<sequence>MNSSSTMSRDHHVPYAAASVLVVLDANNKDITAAPLYWALGNVVRKGDYLKIFGIITTSTAKNTLGLGRGGDEIDYRNRSMQQLQNQVNIKKQALNSIPHVTEWCEKAGVKLEIDVKAGLQAKVIAVDEAKAMGAYHVILDSNMKKDKKYFVDNLTCFVSRLKNSGGVDTIRTFTMSVMDSASSNPTSKASTLDTSASTEFGHNTIRSSSSTSSASFDLLTCDSSEDLNQFSTQDSETLSWPRTDHDSSPILDKPLESHNSQADFQNKVGMIRSTSLTRAINLEPGLRVINPVLRPVKTSVDTIAAGESAGPTPVVTLWLASQASNSDGVVNINPENHRYTASPTVSLLHPPSGLKTVSSERDLRRGGQGTQASGSPRFIHGGAGSFSHNSRSIQAIKNQVQADNMKMDMYWPILEWADCRRSSRLKTTSQTSNLGGGSNLNIKAVSNLLASVRRRHIASYTSSSSLLYNDMVDSD</sequence>
<dbReference type="EMBL" id="OZ019900">
    <property type="protein sequence ID" value="CAK9235110.1"/>
    <property type="molecule type" value="Genomic_DNA"/>
</dbReference>
<evidence type="ECO:0000313" key="2">
    <source>
        <dbReference type="EMBL" id="CAK9235110.1"/>
    </source>
</evidence>
<gene>
    <name evidence="2" type="ORF">CSSPTR1EN2_LOCUS22553</name>
</gene>
<reference evidence="2" key="1">
    <citation type="submission" date="2024-02" db="EMBL/GenBank/DDBJ databases">
        <authorList>
            <consortium name="ELIXIR-Norway"/>
            <consortium name="Elixir Norway"/>
        </authorList>
    </citation>
    <scope>NUCLEOTIDE SEQUENCE</scope>
</reference>
<dbReference type="PANTHER" id="PTHR33563:SF6">
    <property type="entry name" value="USPA DOMAIN-CONTAINING PROTEIN"/>
    <property type="match status" value="1"/>
</dbReference>
<protein>
    <recommendedName>
        <fullName evidence="4">UspA domain-containing protein</fullName>
    </recommendedName>
</protein>
<feature type="compositionally biased region" description="Polar residues" evidence="1">
    <location>
        <begin position="231"/>
        <end position="241"/>
    </location>
</feature>
<accession>A0ABP0V162</accession>
<evidence type="ECO:0000313" key="3">
    <source>
        <dbReference type="Proteomes" id="UP001497512"/>
    </source>
</evidence>
<evidence type="ECO:0000256" key="1">
    <source>
        <dbReference type="SAM" id="MobiDB-lite"/>
    </source>
</evidence>
<keyword evidence="3" id="KW-1185">Reference proteome</keyword>
<name>A0ABP0V162_9BRYO</name>